<dbReference type="Gene3D" id="3.30.70.270">
    <property type="match status" value="1"/>
</dbReference>
<gene>
    <name evidence="6" type="ORF">EBB_20535</name>
</gene>
<sequence>MTEFTIFPTVGSIAQKQLLRATLNMTIRSVSQLIDQHNVSSVVLEIGDEYFVFSVEDLLQHLHSGGSSDTTLAELTLRKITCVFENERVLTAFEILENNGDRYLGVVDSTGSLVGILTDTDILSAVDPTVLVQKKTIGELVTRIEPVTFTADWILDDVLNHLQKMEDSIIVVEAKIPVGIITTKDIFKLISAADTTDRPLREYMTSPVITTRVSSTIQDALAQLKTCHIKRSIVVNQENQLVGVVTQSELVGFAYGTWIDLIKHHAGELKELVAILDAKAKGFEKSSLTDPLTGLGNRRMLDKRLADEIGRMRRYDAPAFSLLLLDIDFFKQINDTHGHLIGDEILKAIGFKLMSAVRCSDDAIRWGGEEFAILLPHTLLEDAVEFANRLRNTIEDHSFVEQIQVTISIGVGQFSITEHESQFLDRVDKALYLAKHQGRNRVVADTSTAPVQHLVMSI</sequence>
<dbReference type="InterPro" id="IPR043128">
    <property type="entry name" value="Rev_trsase/Diguanyl_cyclase"/>
</dbReference>
<feature type="domain" description="GGDEF" evidence="4">
    <location>
        <begin position="318"/>
        <end position="447"/>
    </location>
</feature>
<comment type="caution">
    <text evidence="6">The sequence shown here is derived from an EMBL/GenBank/DDBJ whole genome shotgun (WGS) entry which is preliminary data.</text>
</comment>
<comment type="catalytic activity">
    <reaction evidence="2">
        <text>2 GTP = 3',3'-c-di-GMP + 2 diphosphate</text>
        <dbReference type="Rhea" id="RHEA:24898"/>
        <dbReference type="ChEBI" id="CHEBI:33019"/>
        <dbReference type="ChEBI" id="CHEBI:37565"/>
        <dbReference type="ChEBI" id="CHEBI:58805"/>
        <dbReference type="EC" id="2.7.7.65"/>
    </reaction>
</comment>
<dbReference type="InterPro" id="IPR000644">
    <property type="entry name" value="CBS_dom"/>
</dbReference>
<dbReference type="PANTHER" id="PTHR45138:SF9">
    <property type="entry name" value="DIGUANYLATE CYCLASE DGCM-RELATED"/>
    <property type="match status" value="1"/>
</dbReference>
<dbReference type="SMART" id="SM00267">
    <property type="entry name" value="GGDEF"/>
    <property type="match status" value="1"/>
</dbReference>
<dbReference type="PROSITE" id="PS51371">
    <property type="entry name" value="CBS"/>
    <property type="match status" value="2"/>
</dbReference>
<dbReference type="Gene3D" id="3.10.580.10">
    <property type="entry name" value="CBS-domain"/>
    <property type="match status" value="2"/>
</dbReference>
<evidence type="ECO:0000256" key="3">
    <source>
        <dbReference type="PROSITE-ProRule" id="PRU00703"/>
    </source>
</evidence>
<evidence type="ECO:0000256" key="2">
    <source>
        <dbReference type="ARBA" id="ARBA00034247"/>
    </source>
</evidence>
<evidence type="ECO:0000259" key="5">
    <source>
        <dbReference type="PROSITE" id="PS51371"/>
    </source>
</evidence>
<dbReference type="EC" id="2.7.7.65" evidence="1"/>
<accession>A0ABR9DIB2</accession>
<evidence type="ECO:0000313" key="7">
    <source>
        <dbReference type="Proteomes" id="UP000641152"/>
    </source>
</evidence>
<dbReference type="Proteomes" id="UP000641152">
    <property type="component" value="Unassembled WGS sequence"/>
</dbReference>
<keyword evidence="7" id="KW-1185">Reference proteome</keyword>
<dbReference type="InterPro" id="IPR000160">
    <property type="entry name" value="GGDEF_dom"/>
</dbReference>
<organism evidence="6 7">
    <name type="scientific">Methylomonas fluvii</name>
    <dbReference type="NCBI Taxonomy" id="1854564"/>
    <lineage>
        <taxon>Bacteria</taxon>
        <taxon>Pseudomonadati</taxon>
        <taxon>Pseudomonadota</taxon>
        <taxon>Gammaproteobacteria</taxon>
        <taxon>Methylococcales</taxon>
        <taxon>Methylococcaceae</taxon>
        <taxon>Methylomonas</taxon>
    </lineage>
</organism>
<dbReference type="EMBL" id="JACXST010000003">
    <property type="protein sequence ID" value="MBD9362848.1"/>
    <property type="molecule type" value="Genomic_DNA"/>
</dbReference>
<dbReference type="CDD" id="cd01949">
    <property type="entry name" value="GGDEF"/>
    <property type="match status" value="1"/>
</dbReference>
<feature type="domain" description="CBS" evidence="5">
    <location>
        <begin position="204"/>
        <end position="261"/>
    </location>
</feature>
<dbReference type="Pfam" id="PF00571">
    <property type="entry name" value="CBS"/>
    <property type="match status" value="3"/>
</dbReference>
<dbReference type="NCBIfam" id="TIGR00254">
    <property type="entry name" value="GGDEF"/>
    <property type="match status" value="1"/>
</dbReference>
<evidence type="ECO:0000259" key="4">
    <source>
        <dbReference type="PROSITE" id="PS50887"/>
    </source>
</evidence>
<protein>
    <recommendedName>
        <fullName evidence="1">diguanylate cyclase</fullName>
        <ecNumber evidence="1">2.7.7.65</ecNumber>
    </recommendedName>
</protein>
<dbReference type="InterPro" id="IPR050469">
    <property type="entry name" value="Diguanylate_Cyclase"/>
</dbReference>
<dbReference type="InterPro" id="IPR046342">
    <property type="entry name" value="CBS_dom_sf"/>
</dbReference>
<proteinExistence type="predicted"/>
<feature type="domain" description="CBS" evidence="5">
    <location>
        <begin position="76"/>
        <end position="136"/>
    </location>
</feature>
<evidence type="ECO:0000313" key="6">
    <source>
        <dbReference type="EMBL" id="MBD9362848.1"/>
    </source>
</evidence>
<dbReference type="PANTHER" id="PTHR45138">
    <property type="entry name" value="REGULATORY COMPONENTS OF SENSORY TRANSDUCTION SYSTEM"/>
    <property type="match status" value="1"/>
</dbReference>
<name>A0ABR9DIB2_9GAMM</name>
<reference evidence="6 7" key="1">
    <citation type="submission" date="2020-09" db="EMBL/GenBank/DDBJ databases">
        <title>Methylomonas albis sp. nov. and Methylomonas fluvii sp. nov.: Two cold-adapted methanotrophs from the River Elbe and an amended description of Methylovulum psychrotolerans strain Eb1.</title>
        <authorList>
            <person name="Bussmann I.K."/>
            <person name="Klings K.-W."/>
            <person name="Warnstedt J."/>
            <person name="Hoppert M."/>
            <person name="Saborowski A."/>
            <person name="Horn F."/>
            <person name="Liebner S."/>
        </authorList>
    </citation>
    <scope>NUCLEOTIDE SEQUENCE [LARGE SCALE GENOMIC DNA]</scope>
    <source>
        <strain evidence="6 7">EbB</strain>
    </source>
</reference>
<keyword evidence="3" id="KW-0129">CBS domain</keyword>
<dbReference type="CDD" id="cd02205">
    <property type="entry name" value="CBS_pair_SF"/>
    <property type="match status" value="2"/>
</dbReference>
<dbReference type="SUPFAM" id="SSF55073">
    <property type="entry name" value="Nucleotide cyclase"/>
    <property type="match status" value="1"/>
</dbReference>
<dbReference type="SMART" id="SM00116">
    <property type="entry name" value="CBS"/>
    <property type="match status" value="4"/>
</dbReference>
<dbReference type="SUPFAM" id="SSF54631">
    <property type="entry name" value="CBS-domain pair"/>
    <property type="match status" value="2"/>
</dbReference>
<dbReference type="Pfam" id="PF00990">
    <property type="entry name" value="GGDEF"/>
    <property type="match status" value="1"/>
</dbReference>
<dbReference type="RefSeq" id="WP_192395583.1">
    <property type="nucleotide sequence ID" value="NZ_CAJHIU010000003.1"/>
</dbReference>
<evidence type="ECO:0000256" key="1">
    <source>
        <dbReference type="ARBA" id="ARBA00012528"/>
    </source>
</evidence>
<dbReference type="InterPro" id="IPR029787">
    <property type="entry name" value="Nucleotide_cyclase"/>
</dbReference>
<dbReference type="PROSITE" id="PS50887">
    <property type="entry name" value="GGDEF"/>
    <property type="match status" value="1"/>
</dbReference>